<gene>
    <name evidence="1" type="ORF">PECUL_23A055752</name>
</gene>
<reference evidence="1" key="1">
    <citation type="submission" date="2022-03" db="EMBL/GenBank/DDBJ databases">
        <authorList>
            <person name="Alioto T."/>
            <person name="Alioto T."/>
            <person name="Gomez Garrido J."/>
        </authorList>
    </citation>
    <scope>NUCLEOTIDE SEQUENCE</scope>
</reference>
<feature type="non-terminal residue" evidence="1">
    <location>
        <position position="52"/>
    </location>
</feature>
<accession>A0AAD1S705</accession>
<organism evidence="1 2">
    <name type="scientific">Pelobates cultripes</name>
    <name type="common">Western spadefoot toad</name>
    <dbReference type="NCBI Taxonomy" id="61616"/>
    <lineage>
        <taxon>Eukaryota</taxon>
        <taxon>Metazoa</taxon>
        <taxon>Chordata</taxon>
        <taxon>Craniata</taxon>
        <taxon>Vertebrata</taxon>
        <taxon>Euteleostomi</taxon>
        <taxon>Amphibia</taxon>
        <taxon>Batrachia</taxon>
        <taxon>Anura</taxon>
        <taxon>Pelobatoidea</taxon>
        <taxon>Pelobatidae</taxon>
        <taxon>Pelobates</taxon>
    </lineage>
</organism>
<evidence type="ECO:0000313" key="2">
    <source>
        <dbReference type="Proteomes" id="UP001295444"/>
    </source>
</evidence>
<dbReference type="AlphaFoldDB" id="A0AAD1S705"/>
<name>A0AAD1S705_PELCU</name>
<dbReference type="Proteomes" id="UP001295444">
    <property type="component" value="Chromosome 05"/>
</dbReference>
<sequence length="52" mass="6230">MFRKFWSTTIMERPTAHFQIFPKPKHRLDAARSHLCVIKVQFTEQNIRTSKA</sequence>
<protein>
    <submittedName>
        <fullName evidence="1">Uncharacterized protein</fullName>
    </submittedName>
</protein>
<dbReference type="EMBL" id="OW240916">
    <property type="protein sequence ID" value="CAH2292485.1"/>
    <property type="molecule type" value="Genomic_DNA"/>
</dbReference>
<proteinExistence type="predicted"/>
<evidence type="ECO:0000313" key="1">
    <source>
        <dbReference type="EMBL" id="CAH2292485.1"/>
    </source>
</evidence>
<keyword evidence="2" id="KW-1185">Reference proteome</keyword>